<accession>A9WNG6</accession>
<keyword evidence="3" id="KW-1185">Reference proteome</keyword>
<evidence type="ECO:0000313" key="2">
    <source>
        <dbReference type="EMBL" id="ABY22693.1"/>
    </source>
</evidence>
<dbReference type="Proteomes" id="UP000002007">
    <property type="component" value="Chromosome"/>
</dbReference>
<proteinExistence type="predicted"/>
<protein>
    <submittedName>
        <fullName evidence="2">Uncharacterized protein</fullName>
    </submittedName>
</protein>
<reference evidence="3" key="1">
    <citation type="journal article" date="2008" name="J. Bacteriol.">
        <title>Genome sequence of the fish pathogen Renibacterium salmoninarum suggests reductive evolution away from an environmental Arthrobacter ancestor.</title>
        <authorList>
            <person name="Wiens G.D."/>
            <person name="Rockey D.D."/>
            <person name="Wu Z."/>
            <person name="Chang J."/>
            <person name="Levy R."/>
            <person name="Crane S."/>
            <person name="Chen D.S."/>
            <person name="Capri G.R."/>
            <person name="Burnett J.R."/>
            <person name="Sudheesh P.S."/>
            <person name="Schipma M.J."/>
            <person name="Burd H."/>
            <person name="Bhattacharyya A."/>
            <person name="Rhodes L.D."/>
            <person name="Kaul R."/>
            <person name="Strom M.S."/>
        </authorList>
    </citation>
    <scope>NUCLEOTIDE SEQUENCE [LARGE SCALE GENOMIC DNA]</scope>
    <source>
        <strain evidence="3">ATCC 33209 / DSM 20767 / JCM 11484 / NBRC 15589 / NCIMB 2235</strain>
    </source>
</reference>
<dbReference type="STRING" id="288705.RSal33209_0952"/>
<gene>
    <name evidence="2" type="ordered locus">RSal33209_0952</name>
</gene>
<organism evidence="2 3">
    <name type="scientific">Renibacterium salmoninarum (strain ATCC 33209 / DSM 20767 / JCM 11484 / NBRC 15589 / NCIMB 2235)</name>
    <dbReference type="NCBI Taxonomy" id="288705"/>
    <lineage>
        <taxon>Bacteria</taxon>
        <taxon>Bacillati</taxon>
        <taxon>Actinomycetota</taxon>
        <taxon>Actinomycetes</taxon>
        <taxon>Micrococcales</taxon>
        <taxon>Micrococcaceae</taxon>
        <taxon>Renibacterium</taxon>
    </lineage>
</organism>
<feature type="region of interest" description="Disordered" evidence="1">
    <location>
        <begin position="1"/>
        <end position="25"/>
    </location>
</feature>
<evidence type="ECO:0000313" key="3">
    <source>
        <dbReference type="Proteomes" id="UP000002007"/>
    </source>
</evidence>
<sequence>MPIPAQSRSKNRTRRNMDQLATPQTVSDVPEILSIQHLELADTTPGTVMPEVLKELEFEFSGSVSRTITMDGGLTLCSSTSCSSSGSTPPTKGLIFRCKPPTQLNRPGVSGDFLV</sequence>
<dbReference type="AlphaFoldDB" id="A9WNG6"/>
<name>A9WNG6_RENSM</name>
<dbReference type="HOGENOM" id="CLU_2106998_0_0_11"/>
<evidence type="ECO:0000256" key="1">
    <source>
        <dbReference type="SAM" id="MobiDB-lite"/>
    </source>
</evidence>
<dbReference type="KEGG" id="rsa:RSal33209_0952"/>
<dbReference type="EMBL" id="CP000910">
    <property type="protein sequence ID" value="ABY22693.1"/>
    <property type="molecule type" value="Genomic_DNA"/>
</dbReference>